<gene>
    <name evidence="5" type="ordered locus">HCH_00827</name>
</gene>
<keyword evidence="1" id="KW-0805">Transcription regulation</keyword>
<organism evidence="5 6">
    <name type="scientific">Hahella chejuensis (strain KCTC 2396)</name>
    <dbReference type="NCBI Taxonomy" id="349521"/>
    <lineage>
        <taxon>Bacteria</taxon>
        <taxon>Pseudomonadati</taxon>
        <taxon>Pseudomonadota</taxon>
        <taxon>Gammaproteobacteria</taxon>
        <taxon>Oceanospirillales</taxon>
        <taxon>Hahellaceae</taxon>
        <taxon>Hahella</taxon>
    </lineage>
</organism>
<keyword evidence="6" id="KW-1185">Reference proteome</keyword>
<dbReference type="SMART" id="SM00342">
    <property type="entry name" value="HTH_ARAC"/>
    <property type="match status" value="1"/>
</dbReference>
<evidence type="ECO:0000313" key="5">
    <source>
        <dbReference type="EMBL" id="ABC27720.1"/>
    </source>
</evidence>
<keyword evidence="3" id="KW-0804">Transcription</keyword>
<reference evidence="5 6" key="1">
    <citation type="journal article" date="2005" name="Nucleic Acids Res.">
        <title>Genomic blueprint of Hahella chejuensis, a marine microbe producing an algicidal agent.</title>
        <authorList>
            <person name="Jeong H."/>
            <person name="Yim J.H."/>
            <person name="Lee C."/>
            <person name="Choi S.-H."/>
            <person name="Park Y.K."/>
            <person name="Yoon S.H."/>
            <person name="Hur C.-G."/>
            <person name="Kang H.-Y."/>
            <person name="Kim D."/>
            <person name="Lee H.H."/>
            <person name="Park K.H."/>
            <person name="Park S.-H."/>
            <person name="Park H.-S."/>
            <person name="Lee H.K."/>
            <person name="Oh T.K."/>
            <person name="Kim J.F."/>
        </authorList>
    </citation>
    <scope>NUCLEOTIDE SEQUENCE [LARGE SCALE GENOMIC DNA]</scope>
    <source>
        <strain evidence="5 6">KCTC 2396</strain>
    </source>
</reference>
<evidence type="ECO:0000259" key="4">
    <source>
        <dbReference type="PROSITE" id="PS01124"/>
    </source>
</evidence>
<dbReference type="Pfam" id="PF12625">
    <property type="entry name" value="Arabinose_bd"/>
    <property type="match status" value="1"/>
</dbReference>
<keyword evidence="2 5" id="KW-0238">DNA-binding</keyword>
<accession>Q2SNQ4</accession>
<dbReference type="EMBL" id="CP000155">
    <property type="protein sequence ID" value="ABC27720.1"/>
    <property type="molecule type" value="Genomic_DNA"/>
</dbReference>
<dbReference type="GO" id="GO:0000976">
    <property type="term" value="F:transcription cis-regulatory region binding"/>
    <property type="evidence" value="ECO:0007669"/>
    <property type="project" value="TreeGrafter"/>
</dbReference>
<dbReference type="PANTHER" id="PTHR47894:SF1">
    <property type="entry name" value="HTH-TYPE TRANSCRIPTIONAL REGULATOR VQSM"/>
    <property type="match status" value="1"/>
</dbReference>
<evidence type="ECO:0000313" key="6">
    <source>
        <dbReference type="Proteomes" id="UP000000238"/>
    </source>
</evidence>
<feature type="domain" description="HTH araC/xylS-type" evidence="4">
    <location>
        <begin position="260"/>
        <end position="358"/>
    </location>
</feature>
<dbReference type="PRINTS" id="PR00032">
    <property type="entry name" value="HTHARAC"/>
</dbReference>
<dbReference type="PROSITE" id="PS01124">
    <property type="entry name" value="HTH_ARAC_FAMILY_2"/>
    <property type="match status" value="1"/>
</dbReference>
<name>Q2SNQ4_HAHCH</name>
<dbReference type="PANTHER" id="PTHR47894">
    <property type="entry name" value="HTH-TYPE TRANSCRIPTIONAL REGULATOR GADX"/>
    <property type="match status" value="1"/>
</dbReference>
<evidence type="ECO:0000256" key="1">
    <source>
        <dbReference type="ARBA" id="ARBA00023015"/>
    </source>
</evidence>
<dbReference type="InterPro" id="IPR020449">
    <property type="entry name" value="Tscrpt_reg_AraC-type_HTH"/>
</dbReference>
<evidence type="ECO:0000256" key="3">
    <source>
        <dbReference type="ARBA" id="ARBA00023163"/>
    </source>
</evidence>
<dbReference type="Gene3D" id="1.10.10.60">
    <property type="entry name" value="Homeodomain-like"/>
    <property type="match status" value="1"/>
</dbReference>
<dbReference type="InterPro" id="IPR032687">
    <property type="entry name" value="AraC-type_N"/>
</dbReference>
<dbReference type="InterPro" id="IPR009057">
    <property type="entry name" value="Homeodomain-like_sf"/>
</dbReference>
<protein>
    <submittedName>
        <fullName evidence="5">AraC-type DNA-binding domain-containing protein</fullName>
    </submittedName>
</protein>
<dbReference type="HOGENOM" id="CLU_047522_1_1_6"/>
<dbReference type="GO" id="GO:0003700">
    <property type="term" value="F:DNA-binding transcription factor activity"/>
    <property type="evidence" value="ECO:0007669"/>
    <property type="project" value="InterPro"/>
</dbReference>
<proteinExistence type="predicted"/>
<dbReference type="Proteomes" id="UP000000238">
    <property type="component" value="Chromosome"/>
</dbReference>
<dbReference type="GO" id="GO:0005829">
    <property type="term" value="C:cytosol"/>
    <property type="evidence" value="ECO:0007669"/>
    <property type="project" value="TreeGrafter"/>
</dbReference>
<dbReference type="SUPFAM" id="SSF46689">
    <property type="entry name" value="Homeodomain-like"/>
    <property type="match status" value="1"/>
</dbReference>
<dbReference type="Pfam" id="PF12833">
    <property type="entry name" value="HTH_18"/>
    <property type="match status" value="1"/>
</dbReference>
<dbReference type="InterPro" id="IPR018060">
    <property type="entry name" value="HTH_AraC"/>
</dbReference>
<dbReference type="KEGG" id="hch:HCH_00827"/>
<dbReference type="STRING" id="349521.HCH_00827"/>
<evidence type="ECO:0000256" key="2">
    <source>
        <dbReference type="ARBA" id="ARBA00023125"/>
    </source>
</evidence>
<sequence>MRVGGDPAAGKLFRQVYGRETTLMTPQLDEPFIIANWVKMCLDAFEKQGLDAYDLMQSAQLCASELQSPLAPVRTDKINALFDAVIAATQCESIGIDAGKNISLTTFHALGYAVIASQSLWEGFSRVIRYNYGISNVTRLYLQTNGDEVELGVVREGDAPVHDAILDAAACMMVRICRFLTPQGTDLLRVSMGRDKPADYENYERYFRSPVSWGDSRYRLIFSRNYFHCRLPNADVLLANENERLCEIYFGRLFNRKLTQRVRSLLRQTMATEETSLQKVAQTLHLSERSLQRHLSQEGTNFRELVDEVRQEIAERYLKSSSMSISQIAYSLGFNDAGNFSRAFKRWFSCSPETYRQSLQESPLL</sequence>
<dbReference type="eggNOG" id="COG2207">
    <property type="taxonomic scope" value="Bacteria"/>
</dbReference>
<dbReference type="AlphaFoldDB" id="Q2SNQ4"/>